<keyword evidence="2" id="KW-1185">Reference proteome</keyword>
<dbReference type="AlphaFoldDB" id="A0A1M4X955"/>
<dbReference type="EMBL" id="FQTY01000010">
    <property type="protein sequence ID" value="SHE89956.1"/>
    <property type="molecule type" value="Genomic_DNA"/>
</dbReference>
<sequence length="69" mass="8360">MSDMKELDNVISDWVIETHRRCKVDLLDYASRISYEKRFRKYGLIIADELGYISFDKEERELLFTFISF</sequence>
<dbReference type="Proteomes" id="UP000184114">
    <property type="component" value="Unassembled WGS sequence"/>
</dbReference>
<evidence type="ECO:0000313" key="2">
    <source>
        <dbReference type="Proteomes" id="UP000184114"/>
    </source>
</evidence>
<proteinExistence type="predicted"/>
<accession>A0A1M4X955</accession>
<dbReference type="STRING" id="1123404.SAMN02745784_02161"/>
<reference evidence="2" key="1">
    <citation type="submission" date="2016-11" db="EMBL/GenBank/DDBJ databases">
        <authorList>
            <person name="Varghese N."/>
            <person name="Submissions S."/>
        </authorList>
    </citation>
    <scope>NUCLEOTIDE SEQUENCE [LARGE SCALE GENOMIC DNA]</scope>
    <source>
        <strain evidence="2">DSM 18095</strain>
    </source>
</reference>
<evidence type="ECO:0000313" key="1">
    <source>
        <dbReference type="EMBL" id="SHE89956.1"/>
    </source>
</evidence>
<evidence type="ECO:0008006" key="3">
    <source>
        <dbReference type="Google" id="ProtNLM"/>
    </source>
</evidence>
<dbReference type="RefSeq" id="WP_072976240.1">
    <property type="nucleotide sequence ID" value="NZ_FQTY01000010.1"/>
</dbReference>
<name>A0A1M4X955_9FIRM</name>
<gene>
    <name evidence="1" type="ORF">SAMN02745784_02161</name>
</gene>
<dbReference type="GeneID" id="90996772"/>
<protein>
    <recommendedName>
        <fullName evidence="3">IstB-like ATP binding protein</fullName>
    </recommendedName>
</protein>
<organism evidence="1 2">
    <name type="scientific">Tissierella praeacuta DSM 18095</name>
    <dbReference type="NCBI Taxonomy" id="1123404"/>
    <lineage>
        <taxon>Bacteria</taxon>
        <taxon>Bacillati</taxon>
        <taxon>Bacillota</taxon>
        <taxon>Tissierellia</taxon>
        <taxon>Tissierellales</taxon>
        <taxon>Tissierellaceae</taxon>
        <taxon>Tissierella</taxon>
    </lineage>
</organism>